<evidence type="ECO:0000256" key="4">
    <source>
        <dbReference type="ARBA" id="ARBA00022833"/>
    </source>
</evidence>
<evidence type="ECO:0000256" key="1">
    <source>
        <dbReference type="ARBA" id="ARBA00009970"/>
    </source>
</evidence>
<dbReference type="PANTHER" id="PTHR21725:SF1">
    <property type="entry name" value="E3 UBIQUITIN-PROTEIN LIGASE UBR4"/>
    <property type="match status" value="1"/>
</dbReference>
<evidence type="ECO:0000256" key="6">
    <source>
        <dbReference type="SAM" id="Coils"/>
    </source>
</evidence>
<feature type="region of interest" description="Disordered" evidence="7">
    <location>
        <begin position="2131"/>
        <end position="2150"/>
    </location>
</feature>
<protein>
    <submittedName>
        <fullName evidence="9">Putative E3 ubiquitin-protein ligase</fullName>
    </submittedName>
</protein>
<dbReference type="PANTHER" id="PTHR21725">
    <property type="entry name" value="E3 UBIQUITIN-PROTEIN LIGASE UBR4"/>
    <property type="match status" value="1"/>
</dbReference>
<feature type="domain" description="UBR-type" evidence="8">
    <location>
        <begin position="1360"/>
        <end position="1432"/>
    </location>
</feature>
<evidence type="ECO:0000259" key="8">
    <source>
        <dbReference type="SMART" id="SM00396"/>
    </source>
</evidence>
<comment type="similarity">
    <text evidence="1 5">Belongs to the UBR4 family.</text>
</comment>
<feature type="coiled-coil region" evidence="6">
    <location>
        <begin position="143"/>
        <end position="170"/>
    </location>
</feature>
<feature type="region of interest" description="Disordered" evidence="7">
    <location>
        <begin position="4677"/>
        <end position="4701"/>
    </location>
</feature>
<evidence type="ECO:0000256" key="7">
    <source>
        <dbReference type="SAM" id="MobiDB-lite"/>
    </source>
</evidence>
<evidence type="ECO:0000256" key="2">
    <source>
        <dbReference type="ARBA" id="ARBA00022723"/>
    </source>
</evidence>
<dbReference type="GO" id="GO:0008270">
    <property type="term" value="F:zinc ion binding"/>
    <property type="evidence" value="ECO:0007669"/>
    <property type="project" value="UniProtKB-KW"/>
</dbReference>
<accession>A0A5J4YJU0</accession>
<evidence type="ECO:0000313" key="10">
    <source>
        <dbReference type="Proteomes" id="UP000324585"/>
    </source>
</evidence>
<feature type="compositionally biased region" description="Acidic residues" evidence="7">
    <location>
        <begin position="1337"/>
        <end position="1349"/>
    </location>
</feature>
<dbReference type="EMBL" id="VRMN01000016">
    <property type="protein sequence ID" value="KAA8491130.1"/>
    <property type="molecule type" value="Genomic_DNA"/>
</dbReference>
<dbReference type="InterPro" id="IPR025704">
    <property type="entry name" value="E3_Ub_ligase_UBR4_C"/>
</dbReference>
<name>A0A5J4YJU0_PORPP</name>
<keyword evidence="6" id="KW-0175">Coiled coil</keyword>
<keyword evidence="10" id="KW-1185">Reference proteome</keyword>
<feature type="compositionally biased region" description="Basic and acidic residues" evidence="7">
    <location>
        <begin position="4685"/>
        <end position="4701"/>
    </location>
</feature>
<keyword evidence="3 5" id="KW-0863">Zinc-finger</keyword>
<dbReference type="SMART" id="SM00396">
    <property type="entry name" value="ZnF_UBR1"/>
    <property type="match status" value="1"/>
</dbReference>
<dbReference type="CDD" id="cd19674">
    <property type="entry name" value="UBR-box_UBR4_like"/>
    <property type="match status" value="1"/>
</dbReference>
<feature type="region of interest" description="Disordered" evidence="7">
    <location>
        <begin position="3812"/>
        <end position="3832"/>
    </location>
</feature>
<feature type="compositionally biased region" description="Pro residues" evidence="7">
    <location>
        <begin position="3761"/>
        <end position="3775"/>
    </location>
</feature>
<gene>
    <name evidence="9" type="ORF">FVE85_4547</name>
</gene>
<feature type="compositionally biased region" description="Low complexity" evidence="7">
    <location>
        <begin position="5084"/>
        <end position="5101"/>
    </location>
</feature>
<feature type="region of interest" description="Disordered" evidence="7">
    <location>
        <begin position="3409"/>
        <end position="3430"/>
    </location>
</feature>
<comment type="caution">
    <text evidence="9">The sequence shown here is derived from an EMBL/GenBank/DDBJ whole genome shotgun (WGS) entry which is preliminary data.</text>
</comment>
<feature type="region of interest" description="Disordered" evidence="7">
    <location>
        <begin position="3855"/>
        <end position="3897"/>
    </location>
</feature>
<dbReference type="OrthoDB" id="30336at2759"/>
<feature type="region of interest" description="UBR4 E3 catalytic module" evidence="5">
    <location>
        <begin position="4976"/>
        <end position="5212"/>
    </location>
</feature>
<feature type="compositionally biased region" description="Pro residues" evidence="7">
    <location>
        <begin position="3743"/>
        <end position="3752"/>
    </location>
</feature>
<feature type="region of interest" description="Disordered" evidence="7">
    <location>
        <begin position="5074"/>
        <end position="5101"/>
    </location>
</feature>
<dbReference type="Pfam" id="PF13764">
    <property type="entry name" value="E3_UbLigase_R4"/>
    <property type="match status" value="1"/>
</dbReference>
<reference evidence="10" key="1">
    <citation type="journal article" date="2019" name="Nat. Commun.">
        <title>Expansion of phycobilisome linker gene families in mesophilic red algae.</title>
        <authorList>
            <person name="Lee J."/>
            <person name="Kim D."/>
            <person name="Bhattacharya D."/>
            <person name="Yoon H.S."/>
        </authorList>
    </citation>
    <scope>NUCLEOTIDE SEQUENCE [LARGE SCALE GENOMIC DNA]</scope>
    <source>
        <strain evidence="10">CCMP 1328</strain>
    </source>
</reference>
<feature type="region of interest" description="Disordered" evidence="7">
    <location>
        <begin position="808"/>
        <end position="834"/>
    </location>
</feature>
<evidence type="ECO:0000256" key="3">
    <source>
        <dbReference type="ARBA" id="ARBA00022771"/>
    </source>
</evidence>
<keyword evidence="4" id="KW-0862">Zinc</keyword>
<sequence>MYSVGTVPGAVHYASFTIHQGVGGTGQSRGGRDGGRRGVASRACARECCAPWLRDPRERAAWASQLLALLPSDVQLEVALRRTEGAARPHATASLQTLHAALAVLGNQVDQKRLLVECIEMSVLFVIRQLVLLCDWQPHAASLDERQHRLASYNDALAKLERIVRALRRDGAARLAYVKYADLLLRLSILLSERFGGLVATTLRPDSTVQNMSARLYELAADLKYVSDGDCASLQIALNSGLALCGNLMVLDSDAECTHALSEATALLSQYIPHLCADASGVQAEIHKPWRLPFSRASMAPDGAVKYREAVTSALVAKSVLDVWMTRACHAKGAFEWPCENEAVLDQLARALCQWLAAFMAFTRIYLTMNSSRSATPENVACAAFLALEEERLKLSSSAGGTGREKMRRLPTARDGALLARTAIHAHQFVRLATDRLDPDSARSSAVTMLLGISLPEMVQSAVAQLPSVIKTLHRATEAMMRAPSDAISVLMQLANVCKHLYITIACCSSNHRTEHEAVCAFLKSLVVAACDHRVLCTSLVSRVTQFHDIMAVLARQFIPLFEFAPAVASSAGWGIEMERIVGELGSQGQQNANVTEKFVVCLGTLLACLRHPRHHGKLPTGRSATGLLRAWIRCVERNHESRRDMKFLQYGAYLVKLCLTEAREDSDELDCVSLFNSAFTSALDDAQANTQVTETVMVLSAALESASAGGPRRAELLDVIQTGGTFDAIYSFHGETLLHGHVYDIFAESTEEHLKICFEDSEIEAAALLFDTVAERACEKRTQGLKSEAATLSQAARNLFVTVQRARQTRASHGKPGPAPAHTNSSTTPPTDGGLDAWKAASIKCIQFLDRSPSSSRSEALCALDDLEQQLWTSTSAVVLPFTEALALMHDVFKAERRMYHRIGPAQAAFIRGSVPDEAELELQWDSSCGVHFCALLASHMESCNDTHLSDSATAAAQRMEEVVDIALLGLSVPSLYEHQGLRLFLMRTIAQNVSSTVEPCVFEHVLALHRVKLLLGPEFDDSYSKKGSDIVTSEENDQRVALILQELKAIQMKSAGSEQDMNADKEDTCELALPRELLVGIDVSALFSLLFRVSDTLAHQVISELIVLCAASHPLVSQVWRSVVVQSLGGNGQSPSDCALLPFLLRDANETVIARTRASMYTLLTLLVASGETLPSALTHTVSIQLHERAREWEADVSHVQARDVDLMEFLCYVSTTAFCEGENAESVRLLAENICNALPLALAQVDRDLDLNTSEVATSVGKRLEPMSLPIARRLCVMASFFARARISLVETGLVAEEQTMELLLALQGRQLSSQNTTDFTDGITEGDSHADTDDSVEPDGSGNDDEAVVSEVVDSRLCTFLQTGENFVAQPWFFCYSCGLMGSEGVCAVCIRRCHGMCDVAYSRFSRFFCDCGAASASMAESDPNAMRTSKCKCIPSAVSDTSTRNETVVAGAPASGERKKSFSSSQLSLFRKVLQGSDRNRSLLLTQFYWSMWSRDDDAEAHGLKQIATAVQSGIMTDGFVRPLVSLACRLCPTYGSALHRFLPKRSDTIVPVVSGAAQVVSFSSRRIAARLSEVRGTDEHPSSHFPVEWCKSSVFAWDGRTGIAVLDSTGKSILFATMAANPVGSVERESNSGTGTRKCTLAQEIPLRVVSQWPMDFRPLGIVFDLEGSVHGLSTRACVWNASNVVVIALNAEMQVVAWAEMELGFQGTVGSRSARVLSVSWLPIDHLSGTAGLCIVTSEFIKIFDTASDCFAPILCIQPEQEIVDACVVPIRRSSECVSVCFVYACSNGRFWWVTSSLVVVGGERCVFASGDHTEAAEIAELTSSAVIQGMQKNPRRVLGTELSSPLPLDPSREGKVDILDGPDVRFVIGAAGVNREDHRLIWVLLNHSAEVHTETGAETCPNAFRLHFDIDSESAEPWKLRLCEPLCASSHVTQALFGSCAPANGQDAIRIMDASADVLVSTRVLANGTPAESGKMHVFAAVRPDAASTQLYQTQLEQVFEDQVVGNANDLRHGILGAQFHSAAPFHPRGSGDDPSEVTFSVLCLTRRGDLVLGVIDVATDDAGRAEHGRADFILPRVPQIPEFPPAVGFIEHCRTSKEHIFVSGGDIAPEDRAAASRRLLGIAPPRSSTSTSGPQSSSGTFARRLSFRSDDSLCVSLHSSDRHSVIVGVRVLVTVGTGPRAISIAVNGHKRVVSTIRPGSSGLTRWYDLPVSLEEARTTPHDMLLEFSGNAKSGPSRDMILEIEKIAVCIVRRAKVGALYARAFEEKQSAALDSRSFAECGDLHFRHPALPPSVDVGEALDVAAVYALVLGEHAYRENMSTKKLKSGLRQCVEQLCAALDVLCLVRNAHDPVAALLFVRERMRVSSASDERGDREQEGGSRNWMMRVLSVQLGSAGLHANSTAFLIAALVYACLSRFDDFSGRNDEGDEHALLAECILRVRQLIITDACDTLSVFNAVWVTLRLSVLAKFHLLPEAALVAAHELLAALLSAPRVSMRAAAHDALCLCIGSRTLHEDQPVPVPPFAQKSYGVGVDPASKSNITLCNYCQGAESLGEYNGLVDVCRQVDCCCEELVVAQQQRQHLKCSADGCRALITVTSPNGETASATAMTVNGWVSVDGALCSPCFQKRVKAQCVRESWYFRTDVLLRSCSGTQPKSPSVSLFSAFSSAVFVVKKVTDASPCTTNSGWPEFFFTMRLLARLFGMTSQMGHVLDTESCCSFTLVRHLWRQAEPENLSHGAGGRSGFLFRAFSSLRTRLLSAVSSSGSEIDVSMDWREAEACEMARLIFDVILRTLSASSCAKPNSASALSSPVLSSPVFSAASIRVAVFYAQSREAFGDILLDLYDQMLTRLESCIELEKREDANPVHERTQLDDQGGFRSAEYYTEPQKTALRSPVLGLIANSADKTSDTGEGKEAVFGSGTRGFLHAYTEILESMIQVCESVYTVAWNKKVQDGCGSAQSDSFLIRLKQRVSRCCALRVNEDSDSTSGVYGVTLAARRLLLALCLDDDVEFRLAMNESLFSRLFSSITALDCVHGPSLRSEPPSTQVALKTTKQQLQLVRRLHEAARASPGGWLLYMWNAGRVQTASGSTQNEERDRKLHVHALLRIASNLQCSSSLALVVAASAASSADAAKLLMLADDSARQVLHTVSTGQSEVDSAQVAGDEEFGGQRLNLFEQLFFADEEGEGDGTMMITTVLRTFLLTHPLATCRELAAELFVSSLSVAFKTPASSAAASPTLERARKELSVALTASVQALSTHGAHAQEFTACLVRNTSLIQRALAEMDVSIVSLARICMSTWARAAARVLHHPCLHLYESLERVMALNGGFFLESEPCFACGSALIASDHGEKDSKHPRVALDALRVEAKYSDKCIYSRFAERHAIAAVSLRVSFVGGAGDGGSGGESTGITPDASSGSPSVAAARLRKRNVERVRVYYSPALVQEGSALKRADFKWEYAGDAVPVRSSISGSGSTTSRSGSGQNGLGGHELLVSFPTPLDAGCLRLELVENDAARMGAQPLQCPRCSRPVTHRYGVCATCRDNAHQCRQCRNINYENLDALLCNECGYSRHAKFSFFVAARRSFAPDVVRCDADRRQALSRIDNLLGAIDSAGERIASLKRHVSRSLGFAYDSSTFTSTSPVSVGPNSGTLAFGRGEHEFSAATVDHGHAEDRNVHPQTSGPAGSDTATDLRELLRTLFPDSFGTAPGEMLATSSSVSRSRGAPRRETLFGQPLRPLPPPPPAPSDGSANLSPVPPVPASDPLPPPLRTVISEDSSEPPTGSVAAAQADEFARLVADDDETLRTFHGNGVSMPVGGGGDDDEEHSDSAILLLRRPISAFLVEAREREHGRGRIAPAPTGASRTESENPHGAAGETSVTSRQLAAGSPGLVSPSDAGARITALPEIEALVRLYGEKCREAYITLCHQVKLLEAQRDELLRYDSGDYTRARRLGFSWWPDDNVQHGECDGGRALDLHRIVYNCYGCGIASMRHALALLRILVSAFPDALHSVQLSGGDMAISAPQEPFIQQVVECMHLVDGRGGAVAEHTAAIMTQDGIIDFVASVVSSNNMLSELMYDLLKSRILRVVYTHPVPLALAPSARASMLPEMALLQALARTQRSSIHSRSSEPLSCDEENMNSAAGAISSEYADDPQWEARLRTVLLVLLHCTRTGYGVESAYVANAVILPCIHEVMGVKAKTNVTMDLGDRGNFFSDWLAGAFSFQAWSSSRSMQGDTSEGRMIMHRNAWLVKLLLCANSADVRRETCRLLRQLYGATGDAGGWSSDSSSGDGALRLFCDVFELFCDNLSDMERCGDEVLALLTDMRLLEHSVRHMRNDALVQRLIRLADLIPREAEDLAFQSARAGGAFRLALGTTVAQLIRLFSRLTEAAFLGTTTAARSASASDGASLSCEEQEHVATQIIRAYVALQGALVTRNPAVNESLHALNDMLGRGKRDVESNGGHSPAGEHLLFRERGVVVRSATGVLRSVLAALQAHPSQQHGMQGHLDDELAATRVLADLLQDLVCPKRETPTCKMVLSKSPTQEEFIRGHMARTPYSSADMPGPLMRDVKNKICTDLELTGLLDDDFGVELLVAGKLIKLDLPIMKVYQCVWLPSLERDGRTAVVSSQPQNRTRSRNAILSIAGSRPMTVIYRLAGLDGEATEPIVDTLDDAAGADSNRRGENVEDQDEREREQEALYHETPVFVSAGGLPLVILLLQLIREDSWRSDASRLVFEPCARLLVDSCALRMNRRALLGVRNVIGALLDCAARAFAADTLAAIACANALLSVAEQVLNQCEEDEKAEEHQRGASRASMSAASEQVMQRLIVFLGQLDALSEQARVALFRVLPILSRGSPDAARDVIDYFDSRLNWNEFVLLDRSATSAGDSGSIDKRSAGLSVVNDIVSILRATPSNVRGADLRHHVIARNMLGEAVRIVAARLPLPRHEFAMQWTDAVEERSLYVLLELMQVVVVALGEHGLYEHDLQTIRELFEPYVALLITLENVSSFSGVGVVAEDILDRLALDERLQHVIDKQRRAIRDSRRSAAQASREAALKQMEGLALLSSSPPTHGAPQAAASTDVPAVASSSSAPEARTLEDQALALKMMDELEDEVGPACLVCGDGYVSSPANVLGLYVHCSRVKVGAPQHYCFTSVTHFNAVHLSCHAASARADRALRTPRDEWEGARLRNTNTKCNNLMPLLPPRALLHARGELEEQGTGMGQIDTSGSSALTAFIAGLDAFRDRTSTLVASGGGVSSGRNGIGGLGAGGSSVLQGSNQSNTHGTNGSSLALGLAYDVACMLCRLCKRDIQLFSGETDGGGVLSNMSMLPCMLQNLFYSLEPAPRRTHTSAEASQGGVAELELLDGDAAKCLRVLESEWLAWGGDESVCDDSCEPGDSRKSARTRGAALGAVSSLVACPLESWLDQAPRVLDLLAADAVRDESREQQDASALWILDEPSQRVHLFGYLHALHVALKSPEQTGEAHGG</sequence>
<feature type="region of interest" description="Disordered" evidence="7">
    <location>
        <begin position="3708"/>
        <end position="3791"/>
    </location>
</feature>
<keyword evidence="2" id="KW-0479">Metal-binding</keyword>
<dbReference type="Proteomes" id="UP000324585">
    <property type="component" value="Unassembled WGS sequence"/>
</dbReference>
<feature type="compositionally biased region" description="Low complexity" evidence="7">
    <location>
        <begin position="2133"/>
        <end position="2149"/>
    </location>
</feature>
<evidence type="ECO:0000313" key="9">
    <source>
        <dbReference type="EMBL" id="KAA8491130.1"/>
    </source>
</evidence>
<proteinExistence type="inferred from homology"/>
<organism evidence="9 10">
    <name type="scientific">Porphyridium purpureum</name>
    <name type="common">Red alga</name>
    <name type="synonym">Porphyridium cruentum</name>
    <dbReference type="NCBI Taxonomy" id="35688"/>
    <lineage>
        <taxon>Eukaryota</taxon>
        <taxon>Rhodophyta</taxon>
        <taxon>Bangiophyceae</taxon>
        <taxon>Porphyridiales</taxon>
        <taxon>Porphyridiaceae</taxon>
        <taxon>Porphyridium</taxon>
    </lineage>
</organism>
<evidence type="ECO:0000256" key="5">
    <source>
        <dbReference type="PROSITE-ProRule" id="PRU01388"/>
    </source>
</evidence>
<dbReference type="PROSITE" id="PS52043">
    <property type="entry name" value="UBR4_E3"/>
    <property type="match status" value="1"/>
</dbReference>
<dbReference type="InterPro" id="IPR003126">
    <property type="entry name" value="Znf_UBR"/>
</dbReference>
<feature type="region of interest" description="Disordered" evidence="7">
    <location>
        <begin position="1319"/>
        <end position="1349"/>
    </location>
</feature>
<dbReference type="InterPro" id="IPR045189">
    <property type="entry name" value="UBR4-like"/>
</dbReference>